<protein>
    <submittedName>
        <fullName evidence="8">Membrane protein containing DUF214, permase predicted</fullName>
    </submittedName>
</protein>
<evidence type="ECO:0000256" key="3">
    <source>
        <dbReference type="ARBA" id="ARBA00022692"/>
    </source>
</evidence>
<comment type="subcellular location">
    <subcellularLocation>
        <location evidence="1">Cell membrane</location>
        <topology evidence="1">Multi-pass membrane protein</topology>
    </subcellularLocation>
</comment>
<keyword evidence="2" id="KW-1003">Cell membrane</keyword>
<evidence type="ECO:0000259" key="7">
    <source>
        <dbReference type="Pfam" id="PF02687"/>
    </source>
</evidence>
<feature type="non-terminal residue" evidence="8">
    <location>
        <position position="1"/>
    </location>
</feature>
<evidence type="ECO:0000313" key="8">
    <source>
        <dbReference type="EMBL" id="EKC56794.1"/>
    </source>
</evidence>
<dbReference type="AlphaFoldDB" id="K1SN44"/>
<feature type="transmembrane region" description="Helical" evidence="6">
    <location>
        <begin position="108"/>
        <end position="131"/>
    </location>
</feature>
<gene>
    <name evidence="8" type="ORF">LEA_14657</name>
</gene>
<feature type="transmembrane region" description="Helical" evidence="6">
    <location>
        <begin position="168"/>
        <end position="188"/>
    </location>
</feature>
<organism evidence="8">
    <name type="scientific">human gut metagenome</name>
    <dbReference type="NCBI Taxonomy" id="408170"/>
    <lineage>
        <taxon>unclassified sequences</taxon>
        <taxon>metagenomes</taxon>
        <taxon>organismal metagenomes</taxon>
    </lineage>
</organism>
<evidence type="ECO:0000256" key="6">
    <source>
        <dbReference type="SAM" id="Phobius"/>
    </source>
</evidence>
<feature type="domain" description="ABC3 transporter permease C-terminal" evidence="7">
    <location>
        <begin position="119"/>
        <end position="227"/>
    </location>
</feature>
<evidence type="ECO:0000256" key="5">
    <source>
        <dbReference type="ARBA" id="ARBA00023136"/>
    </source>
</evidence>
<comment type="caution">
    <text evidence="8">The sequence shown here is derived from an EMBL/GenBank/DDBJ whole genome shotgun (WGS) entry which is preliminary data.</text>
</comment>
<dbReference type="EMBL" id="AJWY01009988">
    <property type="protein sequence ID" value="EKC56794.1"/>
    <property type="molecule type" value="Genomic_DNA"/>
</dbReference>
<feature type="transmembrane region" description="Helical" evidence="6">
    <location>
        <begin position="200"/>
        <end position="223"/>
    </location>
</feature>
<keyword evidence="5 6" id="KW-0472">Membrane</keyword>
<proteinExistence type="predicted"/>
<name>K1SN44_9ZZZZ</name>
<dbReference type="Pfam" id="PF02687">
    <property type="entry name" value="FtsX"/>
    <property type="match status" value="1"/>
</dbReference>
<evidence type="ECO:0000256" key="4">
    <source>
        <dbReference type="ARBA" id="ARBA00022989"/>
    </source>
</evidence>
<keyword evidence="3 6" id="KW-0812">Transmembrane</keyword>
<reference evidence="8" key="1">
    <citation type="journal article" date="2013" name="Environ. Microbiol.">
        <title>Microbiota from the distal guts of lean and obese adolescents exhibit partial functional redundancy besides clear differences in community structure.</title>
        <authorList>
            <person name="Ferrer M."/>
            <person name="Ruiz A."/>
            <person name="Lanza F."/>
            <person name="Haange S.B."/>
            <person name="Oberbach A."/>
            <person name="Till H."/>
            <person name="Bargiela R."/>
            <person name="Campoy C."/>
            <person name="Segura M.T."/>
            <person name="Richter M."/>
            <person name="von Bergen M."/>
            <person name="Seifert J."/>
            <person name="Suarez A."/>
        </authorList>
    </citation>
    <scope>NUCLEOTIDE SEQUENCE</scope>
</reference>
<accession>K1SN44</accession>
<evidence type="ECO:0000256" key="1">
    <source>
        <dbReference type="ARBA" id="ARBA00004651"/>
    </source>
</evidence>
<keyword evidence="4 6" id="KW-1133">Transmembrane helix</keyword>
<evidence type="ECO:0000256" key="2">
    <source>
        <dbReference type="ARBA" id="ARBA00022475"/>
    </source>
</evidence>
<dbReference type="GO" id="GO:0005886">
    <property type="term" value="C:plasma membrane"/>
    <property type="evidence" value="ECO:0007669"/>
    <property type="project" value="UniProtKB-SubCell"/>
</dbReference>
<dbReference type="InterPro" id="IPR003838">
    <property type="entry name" value="ABC3_permease_C"/>
</dbReference>
<sequence length="244" mass="27115">NGFADTWHVAALAEDFPYSGNTVTSNTVESLTLQLVTSRSVFQAFLNRQADLGRSGAYYWQVQYIHPESISALTSGLEEWSLNNSYGLPQGVISANYNSLAMGGLQRFGMLLQILCTGFVLLLCLVCMANIHNSLSTGMELRAREYGILRSVGITPVDFRKMIWLESLFYGIKALCWSLPFGMGVLALEYYAIRRAFQLPFCLPVGSIVLAVVLVMGVCWISGLLTRRSLEEQTITEAIQKKLF</sequence>